<organism evidence="3 4">
    <name type="scientific">Serratia plymuthica</name>
    <dbReference type="NCBI Taxonomy" id="82996"/>
    <lineage>
        <taxon>Bacteria</taxon>
        <taxon>Pseudomonadati</taxon>
        <taxon>Pseudomonadota</taxon>
        <taxon>Gammaproteobacteria</taxon>
        <taxon>Enterobacterales</taxon>
        <taxon>Yersiniaceae</taxon>
        <taxon>Serratia</taxon>
    </lineage>
</organism>
<keyword evidence="2" id="KW-0119">Carbohydrate metabolism</keyword>
<comment type="cofactor">
    <cofactor evidence="2">
        <name>pyridoxal 5'-phosphate</name>
        <dbReference type="ChEBI" id="CHEBI:597326"/>
    </cofactor>
</comment>
<dbReference type="SUPFAM" id="SSF53756">
    <property type="entry name" value="UDP-Glycosyltransferase/glycogen phosphorylase"/>
    <property type="match status" value="1"/>
</dbReference>
<proteinExistence type="inferred from homology"/>
<comment type="function">
    <text evidence="2">Allosteric enzyme that catalyzes the rate-limiting step in glycogen catabolism, the phosphorolytic cleavage of glycogen to produce glucose-1-phosphate, and plays a central role in maintaining cellular and organismal glucose homeostasis.</text>
</comment>
<dbReference type="GO" id="GO:0005980">
    <property type="term" value="P:glycogen catabolic process"/>
    <property type="evidence" value="ECO:0007669"/>
    <property type="project" value="TreeGrafter"/>
</dbReference>
<accession>A0A2X4V517</accession>
<sequence>MSATVQDILNRHWTMHKTFDNLADKIAIHLNDTHPVLSIPELMHRLIDDHKFSWLDAWAVVERVFSYTNHTLMSEALETWPLDMIGRILPRHLQLIFEINDHFLKHVQEVVRATTSCWRGCRSLTRPMAAGYAWHGWRWWPAIRSTGFPHCIPS</sequence>
<dbReference type="Gene3D" id="3.40.50.2000">
    <property type="entry name" value="Glycogen Phosphorylase B"/>
    <property type="match status" value="1"/>
</dbReference>
<reference evidence="3 4" key="1">
    <citation type="submission" date="2018-06" db="EMBL/GenBank/DDBJ databases">
        <authorList>
            <consortium name="Pathogen Informatics"/>
            <person name="Doyle S."/>
        </authorList>
    </citation>
    <scope>NUCLEOTIDE SEQUENCE [LARGE SCALE GENOMIC DNA]</scope>
    <source>
        <strain evidence="3 4">NCTC12961</strain>
    </source>
</reference>
<comment type="similarity">
    <text evidence="1 2">Belongs to the glycogen phosphorylase family.</text>
</comment>
<keyword evidence="2 3" id="KW-0808">Transferase</keyword>
<evidence type="ECO:0000313" key="4">
    <source>
        <dbReference type="Proteomes" id="UP000248897"/>
    </source>
</evidence>
<comment type="catalytic activity">
    <reaction evidence="2">
        <text>[(1-&gt;4)-alpha-D-glucosyl](n) + phosphate = [(1-&gt;4)-alpha-D-glucosyl](n-1) + alpha-D-glucose 1-phosphate</text>
        <dbReference type="Rhea" id="RHEA:41732"/>
        <dbReference type="Rhea" id="RHEA-COMP:9584"/>
        <dbReference type="Rhea" id="RHEA-COMP:9586"/>
        <dbReference type="ChEBI" id="CHEBI:15444"/>
        <dbReference type="ChEBI" id="CHEBI:43474"/>
        <dbReference type="ChEBI" id="CHEBI:58601"/>
        <dbReference type="EC" id="2.4.1.1"/>
    </reaction>
</comment>
<dbReference type="EC" id="2.4.1.1" evidence="2"/>
<dbReference type="InterPro" id="IPR000811">
    <property type="entry name" value="Glyco_trans_35"/>
</dbReference>
<dbReference type="GO" id="GO:0005737">
    <property type="term" value="C:cytoplasm"/>
    <property type="evidence" value="ECO:0007669"/>
    <property type="project" value="TreeGrafter"/>
</dbReference>
<evidence type="ECO:0000256" key="1">
    <source>
        <dbReference type="ARBA" id="ARBA00006047"/>
    </source>
</evidence>
<evidence type="ECO:0000313" key="3">
    <source>
        <dbReference type="EMBL" id="SQI46223.1"/>
    </source>
</evidence>
<dbReference type="AlphaFoldDB" id="A0A2X4V517"/>
<name>A0A2X4V517_SERPL</name>
<dbReference type="PANTHER" id="PTHR11468">
    <property type="entry name" value="GLYCOGEN PHOSPHORYLASE"/>
    <property type="match status" value="1"/>
</dbReference>
<dbReference type="Proteomes" id="UP000248897">
    <property type="component" value="Chromosome 1"/>
</dbReference>
<dbReference type="EMBL" id="LS483469">
    <property type="protein sequence ID" value="SQI46223.1"/>
    <property type="molecule type" value="Genomic_DNA"/>
</dbReference>
<keyword evidence="2" id="KW-0663">Pyridoxal phosphate</keyword>
<gene>
    <name evidence="3" type="primary">malP_4</name>
    <name evidence="3" type="ORF">NCTC12961_05639</name>
</gene>
<dbReference type="GO" id="GO:0030170">
    <property type="term" value="F:pyridoxal phosphate binding"/>
    <property type="evidence" value="ECO:0007669"/>
    <property type="project" value="TreeGrafter"/>
</dbReference>
<dbReference type="Pfam" id="PF00343">
    <property type="entry name" value="Phosphorylase"/>
    <property type="match status" value="1"/>
</dbReference>
<keyword evidence="2 3" id="KW-0328">Glycosyltransferase</keyword>
<evidence type="ECO:0000256" key="2">
    <source>
        <dbReference type="RuleBase" id="RU000587"/>
    </source>
</evidence>
<dbReference type="PANTHER" id="PTHR11468:SF3">
    <property type="entry name" value="GLYCOGEN PHOSPHORYLASE, LIVER FORM"/>
    <property type="match status" value="1"/>
</dbReference>
<dbReference type="GO" id="GO:0008184">
    <property type="term" value="F:glycogen phosphorylase activity"/>
    <property type="evidence" value="ECO:0007669"/>
    <property type="project" value="InterPro"/>
</dbReference>
<protein>
    <recommendedName>
        <fullName evidence="2">Alpha-1,4 glucan phosphorylase</fullName>
        <ecNumber evidence="2">2.4.1.1</ecNumber>
    </recommendedName>
</protein>